<dbReference type="InterPro" id="IPR035518">
    <property type="entry name" value="DPG_synthase"/>
</dbReference>
<accession>A0A1F8DV15</accession>
<evidence type="ECO:0000256" key="2">
    <source>
        <dbReference type="ARBA" id="ARBA00004922"/>
    </source>
</evidence>
<protein>
    <recommendedName>
        <fullName evidence="4">dolichyl-phosphate beta-glucosyltransferase</fullName>
        <ecNumber evidence="4">2.4.1.117</ecNumber>
    </recommendedName>
</protein>
<evidence type="ECO:0000256" key="11">
    <source>
        <dbReference type="ARBA" id="ARBA00023136"/>
    </source>
</evidence>
<keyword evidence="6" id="KW-0808">Transferase</keyword>
<dbReference type="PANTHER" id="PTHR10859:SF91">
    <property type="entry name" value="DOLICHYL-PHOSPHATE BETA-GLUCOSYLTRANSFERASE"/>
    <property type="match status" value="1"/>
</dbReference>
<gene>
    <name evidence="14" type="ORF">A3A20_02005</name>
</gene>
<dbReference type="STRING" id="1802557.A3A20_02005"/>
<dbReference type="Proteomes" id="UP000178946">
    <property type="component" value="Unassembled WGS sequence"/>
</dbReference>
<comment type="pathway">
    <text evidence="2">Protein modification; protein glycosylation.</text>
</comment>
<dbReference type="EMBL" id="MGIR01000001">
    <property type="protein sequence ID" value="OGM91688.1"/>
    <property type="molecule type" value="Genomic_DNA"/>
</dbReference>
<comment type="subcellular location">
    <subcellularLocation>
        <location evidence="1">Endoplasmic reticulum membrane</location>
        <topology evidence="1">Single-pass membrane protein</topology>
    </subcellularLocation>
</comment>
<dbReference type="Pfam" id="PF00535">
    <property type="entry name" value="Glycos_transf_2"/>
    <property type="match status" value="1"/>
</dbReference>
<keyword evidence="9" id="KW-0735">Signal-anchor</keyword>
<comment type="catalytic activity">
    <reaction evidence="12">
        <text>a di-trans,poly-cis-dolichyl phosphate + UDP-alpha-D-glucose = a di-trans,poly-cis-dolichyl beta-D-glucosyl phosphate + UDP</text>
        <dbReference type="Rhea" id="RHEA:15401"/>
        <dbReference type="Rhea" id="RHEA-COMP:19498"/>
        <dbReference type="Rhea" id="RHEA-COMP:19502"/>
        <dbReference type="ChEBI" id="CHEBI:57525"/>
        <dbReference type="ChEBI" id="CHEBI:57683"/>
        <dbReference type="ChEBI" id="CHEBI:58223"/>
        <dbReference type="ChEBI" id="CHEBI:58885"/>
        <dbReference type="EC" id="2.4.1.117"/>
    </reaction>
    <physiologicalReaction direction="left-to-right" evidence="12">
        <dbReference type="Rhea" id="RHEA:15402"/>
    </physiologicalReaction>
</comment>
<reference evidence="14 15" key="1">
    <citation type="journal article" date="2016" name="Nat. Commun.">
        <title>Thousands of microbial genomes shed light on interconnected biogeochemical processes in an aquifer system.</title>
        <authorList>
            <person name="Anantharaman K."/>
            <person name="Brown C.T."/>
            <person name="Hug L.A."/>
            <person name="Sharon I."/>
            <person name="Castelle C.J."/>
            <person name="Probst A.J."/>
            <person name="Thomas B.C."/>
            <person name="Singh A."/>
            <person name="Wilkins M.J."/>
            <person name="Karaoz U."/>
            <person name="Brodie E.L."/>
            <person name="Williams K.H."/>
            <person name="Hubbard S.S."/>
            <person name="Banfield J.F."/>
        </authorList>
    </citation>
    <scope>NUCLEOTIDE SEQUENCE [LARGE SCALE GENOMIC DNA]</scope>
</reference>
<keyword evidence="10" id="KW-1133">Transmembrane helix</keyword>
<evidence type="ECO:0000256" key="6">
    <source>
        <dbReference type="ARBA" id="ARBA00022679"/>
    </source>
</evidence>
<feature type="domain" description="Glycosyltransferase 2-like" evidence="13">
    <location>
        <begin position="7"/>
        <end position="173"/>
    </location>
</feature>
<evidence type="ECO:0000256" key="12">
    <source>
        <dbReference type="ARBA" id="ARBA00045097"/>
    </source>
</evidence>
<name>A0A1F8DV15_9BACT</name>
<evidence type="ECO:0000313" key="14">
    <source>
        <dbReference type="EMBL" id="OGM91688.1"/>
    </source>
</evidence>
<dbReference type="InterPro" id="IPR001173">
    <property type="entry name" value="Glyco_trans_2-like"/>
</dbReference>
<evidence type="ECO:0000259" key="13">
    <source>
        <dbReference type="Pfam" id="PF00535"/>
    </source>
</evidence>
<dbReference type="CDD" id="cd04188">
    <property type="entry name" value="DPG_synthase"/>
    <property type="match status" value="1"/>
</dbReference>
<dbReference type="GO" id="GO:0004581">
    <property type="term" value="F:dolichyl-phosphate beta-glucosyltransferase activity"/>
    <property type="evidence" value="ECO:0007669"/>
    <property type="project" value="UniProtKB-EC"/>
</dbReference>
<dbReference type="InterPro" id="IPR029044">
    <property type="entry name" value="Nucleotide-diphossugar_trans"/>
</dbReference>
<keyword evidence="5" id="KW-0328">Glycosyltransferase</keyword>
<comment type="similarity">
    <text evidence="3">Belongs to the glycosyltransferase 2 family.</text>
</comment>
<dbReference type="PANTHER" id="PTHR10859">
    <property type="entry name" value="GLYCOSYL TRANSFERASE"/>
    <property type="match status" value="1"/>
</dbReference>
<sequence length="243" mass="28038">MNKPFLSVIVPAYNEASRLPLTLIDIDRHLSRGAYSYEIIVVNDGSNDYTADIVKRFMPLIKNLRLIDNQINRGKGAAVKQGMLEARGNIRLFTDADNSTSVDQFDKMLPHFKEGYDIVIGSRSVRGAILDPPQSIYRRILEKKVNLSIQLLLLREIKDPRCGFKAFSEEATNVIFSRARLERWGFDMEALTLAKSLGFKIKEVPVRWVNDPFSHVHIADFLQILWETVKIRWWISRRKYNDG</sequence>
<dbReference type="AlphaFoldDB" id="A0A1F8DV15"/>
<evidence type="ECO:0000313" key="15">
    <source>
        <dbReference type="Proteomes" id="UP000178946"/>
    </source>
</evidence>
<dbReference type="Gene3D" id="3.90.550.10">
    <property type="entry name" value="Spore Coat Polysaccharide Biosynthesis Protein SpsA, Chain A"/>
    <property type="match status" value="1"/>
</dbReference>
<keyword evidence="11" id="KW-0472">Membrane</keyword>
<dbReference type="EC" id="2.4.1.117" evidence="4"/>
<evidence type="ECO:0000256" key="5">
    <source>
        <dbReference type="ARBA" id="ARBA00022676"/>
    </source>
</evidence>
<proteinExistence type="inferred from homology"/>
<evidence type="ECO:0000256" key="9">
    <source>
        <dbReference type="ARBA" id="ARBA00022968"/>
    </source>
</evidence>
<comment type="caution">
    <text evidence="14">The sequence shown here is derived from an EMBL/GenBank/DDBJ whole genome shotgun (WGS) entry which is preliminary data.</text>
</comment>
<keyword evidence="8" id="KW-0256">Endoplasmic reticulum</keyword>
<evidence type="ECO:0000256" key="3">
    <source>
        <dbReference type="ARBA" id="ARBA00006739"/>
    </source>
</evidence>
<evidence type="ECO:0000256" key="4">
    <source>
        <dbReference type="ARBA" id="ARBA00012583"/>
    </source>
</evidence>
<organism evidence="14 15">
    <name type="scientific">Candidatus Wolfebacteria bacterium RIFCSPLOWO2_01_FULL_45_19</name>
    <dbReference type="NCBI Taxonomy" id="1802557"/>
    <lineage>
        <taxon>Bacteria</taxon>
        <taxon>Candidatus Wolfeibacteriota</taxon>
    </lineage>
</organism>
<evidence type="ECO:0000256" key="7">
    <source>
        <dbReference type="ARBA" id="ARBA00022692"/>
    </source>
</evidence>
<evidence type="ECO:0000256" key="8">
    <source>
        <dbReference type="ARBA" id="ARBA00022824"/>
    </source>
</evidence>
<dbReference type="SUPFAM" id="SSF53448">
    <property type="entry name" value="Nucleotide-diphospho-sugar transferases"/>
    <property type="match status" value="1"/>
</dbReference>
<evidence type="ECO:0000256" key="10">
    <source>
        <dbReference type="ARBA" id="ARBA00022989"/>
    </source>
</evidence>
<keyword evidence="7" id="KW-0812">Transmembrane</keyword>
<evidence type="ECO:0000256" key="1">
    <source>
        <dbReference type="ARBA" id="ARBA00004389"/>
    </source>
</evidence>
<dbReference type="GO" id="GO:0006487">
    <property type="term" value="P:protein N-linked glycosylation"/>
    <property type="evidence" value="ECO:0007669"/>
    <property type="project" value="TreeGrafter"/>
</dbReference>